<sequence length="560" mass="60213">MAVPATSGRRRNLLFGRISMPNLLIAQVLALGAATVVLLVGLSPWIALGVAVVTGLIPLIPIGRRVLLDWIATWWHYRAHREYLIGDSDDFRGPDDRSLGLYWDESRVVAVVEVLPPPGGLTRIDRTAVHASHLLPMAELATCLAQHDILLSGIDIISHGHRSRSGTPAGAIYESLLGPLPATAHRTVWLAIGFDMVDCPGAAARRGGGDEGAARSVTIATQRIVRTLEDAGCASRLLTASEIRSAVRQVIHGADARDLTHRWRYAELGNSVNIGAAIDPKQLGSEILSQLWVAESRGTTVAVRLRPGTTADTVHVGAAWRSTLREMPEKTKSKGMVSVNGRHRDSLLAHLPIGIPDLEDVVPTAEYPVEVLDALALPSSGCGQLIGSDDEGNGVALRIIGAGISAVYVAGELYLAQQLVFRALAVGERILVRTNRPQAWYQLIETIGNPERLMLAMETHQSDAGFTATVVDGVMAPAPHAGITTIYVTGDPMGWPATKPDLSIQQPGAIGSRVVLRTATTQIPLNLVSIPREHTYIGEPRTRQPVERPHPAPARQPQRR</sequence>
<gene>
    <name evidence="10" type="primary">eccE</name>
    <name evidence="10" type="ORF">HGA15_12015</name>
</gene>
<organism evidence="10 11">
    <name type="scientific">Nocardia flavorosea</name>
    <dbReference type="NCBI Taxonomy" id="53429"/>
    <lineage>
        <taxon>Bacteria</taxon>
        <taxon>Bacillati</taxon>
        <taxon>Actinomycetota</taxon>
        <taxon>Actinomycetes</taxon>
        <taxon>Mycobacteriales</taxon>
        <taxon>Nocardiaceae</taxon>
        <taxon>Nocardia</taxon>
    </lineage>
</organism>
<dbReference type="GO" id="GO:0005886">
    <property type="term" value="C:plasma membrane"/>
    <property type="evidence" value="ECO:0007669"/>
    <property type="project" value="UniProtKB-SubCell"/>
</dbReference>
<dbReference type="EMBL" id="JAAXOT010000005">
    <property type="protein sequence ID" value="NKY56865.1"/>
    <property type="molecule type" value="Genomic_DNA"/>
</dbReference>
<evidence type="ECO:0000256" key="6">
    <source>
        <dbReference type="ARBA" id="ARBA00023136"/>
    </source>
</evidence>
<keyword evidence="3" id="KW-1003">Cell membrane</keyword>
<dbReference type="Pfam" id="PF11203">
    <property type="entry name" value="EccE"/>
    <property type="match status" value="1"/>
</dbReference>
<evidence type="ECO:0000256" key="2">
    <source>
        <dbReference type="ARBA" id="ARBA00007759"/>
    </source>
</evidence>
<accession>A0A846YDW7</accession>
<comment type="caution">
    <text evidence="10">The sequence shown here is derived from an EMBL/GenBank/DDBJ whole genome shotgun (WGS) entry which is preliminary data.</text>
</comment>
<keyword evidence="5 8" id="KW-1133">Transmembrane helix</keyword>
<dbReference type="InterPro" id="IPR050051">
    <property type="entry name" value="EccE_dom"/>
</dbReference>
<evidence type="ECO:0000256" key="4">
    <source>
        <dbReference type="ARBA" id="ARBA00022692"/>
    </source>
</evidence>
<dbReference type="Proteomes" id="UP000570678">
    <property type="component" value="Unassembled WGS sequence"/>
</dbReference>
<feature type="region of interest" description="Disordered" evidence="7">
    <location>
        <begin position="534"/>
        <end position="560"/>
    </location>
</feature>
<evidence type="ECO:0000259" key="9">
    <source>
        <dbReference type="Pfam" id="PF11203"/>
    </source>
</evidence>
<evidence type="ECO:0000313" key="10">
    <source>
        <dbReference type="EMBL" id="NKY56865.1"/>
    </source>
</evidence>
<dbReference type="RefSeq" id="WP_084492911.1">
    <property type="nucleotide sequence ID" value="NZ_JAAXOT010000005.1"/>
</dbReference>
<feature type="domain" description="Type VII secretion system protein EccE" evidence="9">
    <location>
        <begin position="182"/>
        <end position="273"/>
    </location>
</feature>
<keyword evidence="4 8" id="KW-0812">Transmembrane</keyword>
<dbReference type="AlphaFoldDB" id="A0A846YDW7"/>
<feature type="transmembrane region" description="Helical" evidence="8">
    <location>
        <begin position="21"/>
        <end position="39"/>
    </location>
</feature>
<keyword evidence="6 8" id="KW-0472">Membrane</keyword>
<evidence type="ECO:0000313" key="11">
    <source>
        <dbReference type="Proteomes" id="UP000570678"/>
    </source>
</evidence>
<reference evidence="10 11" key="1">
    <citation type="submission" date="2020-04" db="EMBL/GenBank/DDBJ databases">
        <title>MicrobeNet Type strains.</title>
        <authorList>
            <person name="Nicholson A.C."/>
        </authorList>
    </citation>
    <scope>NUCLEOTIDE SEQUENCE [LARGE SCALE GENOMIC DNA]</scope>
    <source>
        <strain evidence="10 11">JCM 3332</strain>
    </source>
</reference>
<keyword evidence="11" id="KW-1185">Reference proteome</keyword>
<dbReference type="InterPro" id="IPR021368">
    <property type="entry name" value="T7SS_EccE"/>
</dbReference>
<evidence type="ECO:0000256" key="3">
    <source>
        <dbReference type="ARBA" id="ARBA00022475"/>
    </source>
</evidence>
<name>A0A846YDW7_9NOCA</name>
<comment type="similarity">
    <text evidence="2">Belongs to the EccE family.</text>
</comment>
<dbReference type="NCBIfam" id="TIGR03923">
    <property type="entry name" value="T7SS_EccE"/>
    <property type="match status" value="1"/>
</dbReference>
<evidence type="ECO:0000256" key="1">
    <source>
        <dbReference type="ARBA" id="ARBA00004236"/>
    </source>
</evidence>
<evidence type="ECO:0000256" key="5">
    <source>
        <dbReference type="ARBA" id="ARBA00022989"/>
    </source>
</evidence>
<protein>
    <submittedName>
        <fullName evidence="10">Type VII secretion protein EccE</fullName>
    </submittedName>
</protein>
<feature type="compositionally biased region" description="Basic and acidic residues" evidence="7">
    <location>
        <begin position="534"/>
        <end position="550"/>
    </location>
</feature>
<evidence type="ECO:0000256" key="7">
    <source>
        <dbReference type="SAM" id="MobiDB-lite"/>
    </source>
</evidence>
<feature type="transmembrane region" description="Helical" evidence="8">
    <location>
        <begin position="45"/>
        <end position="62"/>
    </location>
</feature>
<evidence type="ECO:0000256" key="8">
    <source>
        <dbReference type="SAM" id="Phobius"/>
    </source>
</evidence>
<comment type="subcellular location">
    <subcellularLocation>
        <location evidence="1">Cell membrane</location>
    </subcellularLocation>
</comment>
<proteinExistence type="inferred from homology"/>